<gene>
    <name evidence="1" type="ORF">BN4615_P10329</name>
</gene>
<name>A0A1M4EQE0_9ACTN</name>
<organism evidence="1">
    <name type="scientific">Nonomuraea gerenzanensis</name>
    <dbReference type="NCBI Taxonomy" id="93944"/>
    <lineage>
        <taxon>Bacteria</taxon>
        <taxon>Bacillati</taxon>
        <taxon>Actinomycetota</taxon>
        <taxon>Actinomycetes</taxon>
        <taxon>Streptosporangiales</taxon>
        <taxon>Streptosporangiaceae</taxon>
        <taxon>Nonomuraea</taxon>
    </lineage>
</organism>
<protein>
    <submittedName>
        <fullName evidence="1">Uncharacterized protein</fullName>
    </submittedName>
</protein>
<dbReference type="InterPro" id="IPR011044">
    <property type="entry name" value="Quino_amine_DH_bsu"/>
</dbReference>
<dbReference type="InterPro" id="IPR015943">
    <property type="entry name" value="WD40/YVTN_repeat-like_dom_sf"/>
</dbReference>
<accession>A0A1M4EQE0</accession>
<dbReference type="AlphaFoldDB" id="A0A1M4EQE0"/>
<dbReference type="SUPFAM" id="SSF50969">
    <property type="entry name" value="YVTN repeat-like/Quinoprotein amine dehydrogenase"/>
    <property type="match status" value="1"/>
</dbReference>
<dbReference type="EMBL" id="LT559118">
    <property type="protein sequence ID" value="SBP00813.1"/>
    <property type="molecule type" value="Genomic_DNA"/>
</dbReference>
<proteinExistence type="predicted"/>
<evidence type="ECO:0000313" key="1">
    <source>
        <dbReference type="EMBL" id="SBP00813.1"/>
    </source>
</evidence>
<reference evidence="1" key="1">
    <citation type="submission" date="2016-04" db="EMBL/GenBank/DDBJ databases">
        <authorList>
            <person name="Evans L.H."/>
            <person name="Alamgir A."/>
            <person name="Owens N."/>
            <person name="Weber N.D."/>
            <person name="Virtaneva K."/>
            <person name="Barbian K."/>
            <person name="Babar A."/>
            <person name="Rosenke K."/>
        </authorList>
    </citation>
    <scope>NUCLEOTIDE SEQUENCE</scope>
    <source>
        <strain evidence="1">Nono1</strain>
    </source>
</reference>
<dbReference type="Gene3D" id="2.130.10.10">
    <property type="entry name" value="YVTN repeat-like/Quinoprotein amine dehydrogenase"/>
    <property type="match status" value="2"/>
</dbReference>
<sequence>MTDTDGTLIGYITDLSYVVGLTVTPDGTRLYAALRDSNEVVEIDTSTLAITRRFDFAAYTCPYRLSLSGNMLWTGHGCGPGNGGVASLDLSAPAPQPVTALTGLAYAPMLAAAQNTLVLGYSRVSPSTLMSYDVSTGSPQLLGEIDGLPYLSDLSITPDGSTALAAFPTRLEGWDTSSLTMVRQYGENAAAQGSAVAVAVTPDGTKVVGGWTVRGVEVYDLVTGVMTYAKTSPTGWSSPMVDTGAITTVGDEVFSVLRTRGSTVLRLWKLEDATLTP</sequence>